<keyword evidence="2" id="KW-1185">Reference proteome</keyword>
<dbReference type="RefSeq" id="XP_011129103.1">
    <property type="nucleotide sequence ID" value="XM_011130801.1"/>
</dbReference>
<evidence type="ECO:0000313" key="1">
    <source>
        <dbReference type="EMBL" id="EZG79232.1"/>
    </source>
</evidence>
<dbReference type="Proteomes" id="UP000019763">
    <property type="component" value="Unassembled WGS sequence"/>
</dbReference>
<evidence type="ECO:0000313" key="2">
    <source>
        <dbReference type="Proteomes" id="UP000019763"/>
    </source>
</evidence>
<dbReference type="EMBL" id="AFNH02000209">
    <property type="protein sequence ID" value="EZG79232.1"/>
    <property type="molecule type" value="Genomic_DNA"/>
</dbReference>
<dbReference type="AlphaFoldDB" id="A0A023BB64"/>
<dbReference type="VEuPathDB" id="CryptoDB:GNI_028070"/>
<accession>A0A023BB64</accession>
<protein>
    <submittedName>
        <fullName evidence="1">Uncharacterized protein</fullName>
    </submittedName>
</protein>
<organism evidence="1 2">
    <name type="scientific">Gregarina niphandrodes</name>
    <name type="common">Septate eugregarine</name>
    <dbReference type="NCBI Taxonomy" id="110365"/>
    <lineage>
        <taxon>Eukaryota</taxon>
        <taxon>Sar</taxon>
        <taxon>Alveolata</taxon>
        <taxon>Apicomplexa</taxon>
        <taxon>Conoidasida</taxon>
        <taxon>Gregarinasina</taxon>
        <taxon>Eugregarinorida</taxon>
        <taxon>Gregarinidae</taxon>
        <taxon>Gregarina</taxon>
    </lineage>
</organism>
<proteinExistence type="predicted"/>
<name>A0A023BB64_GRENI</name>
<comment type="caution">
    <text evidence="1">The sequence shown here is derived from an EMBL/GenBank/DDBJ whole genome shotgun (WGS) entry which is preliminary data.</text>
</comment>
<sequence>MCDPVADKEIERLSAQAENAYALPVVKALRASEVTGRSLEDLDALYRRMFRELAQEDVQWYRLMSPYDLVIREQDRCQGLWTFAADSCTILIDKLATTLRLKVSTMELDSLYDERQLLQKQDVRNHAWAGHAERTLALQYKCRKLVWKALYAQRYHRFELARKRRNERVWTMWYTRRYLQ</sequence>
<reference evidence="1" key="1">
    <citation type="submission" date="2013-12" db="EMBL/GenBank/DDBJ databases">
        <authorList>
            <person name="Omoto C.K."/>
            <person name="Sibley D."/>
            <person name="Venepally P."/>
            <person name="Hadjithomas M."/>
            <person name="Karamycheva S."/>
            <person name="Brunk B."/>
            <person name="Roos D."/>
            <person name="Caler E."/>
            <person name="Lorenzi H."/>
        </authorList>
    </citation>
    <scope>NUCLEOTIDE SEQUENCE</scope>
</reference>
<gene>
    <name evidence="1" type="ORF">GNI_028070</name>
</gene>
<dbReference type="GeneID" id="22911223"/>